<sequence length="117" mass="11718">MVFKRLPGPFGADGPTADPAPAAGSVRTGGPLRGEAYEIQLTQALSCTPAATAIEVALSANPDGPNGVLDADRQGGLFAEGPDPRRKRGGGGMDSAGDLPSRGGRRGAGRAPEPGQR</sequence>
<dbReference type="HOGENOM" id="CLU_2083550_0_0_11"/>
<keyword evidence="3" id="KW-1185">Reference proteome</keyword>
<evidence type="ECO:0000313" key="3">
    <source>
        <dbReference type="Proteomes" id="UP000003963"/>
    </source>
</evidence>
<evidence type="ECO:0000256" key="1">
    <source>
        <dbReference type="SAM" id="MobiDB-lite"/>
    </source>
</evidence>
<name>D9WQA5_9ACTN</name>
<gene>
    <name evidence="2" type="ORF">SSOG_05779</name>
</gene>
<dbReference type="EMBL" id="GG657754">
    <property type="protein sequence ID" value="EFL26065.1"/>
    <property type="molecule type" value="Genomic_DNA"/>
</dbReference>
<protein>
    <submittedName>
        <fullName evidence="2">Uncharacterized protein</fullName>
    </submittedName>
</protein>
<feature type="compositionally biased region" description="Low complexity" evidence="1">
    <location>
        <begin position="7"/>
        <end position="24"/>
    </location>
</feature>
<dbReference type="Proteomes" id="UP000003963">
    <property type="component" value="Unassembled WGS sequence"/>
</dbReference>
<dbReference type="STRING" id="457427.SSOG_05779"/>
<dbReference type="AlphaFoldDB" id="D9WQA5"/>
<feature type="region of interest" description="Disordered" evidence="1">
    <location>
        <begin position="60"/>
        <end position="117"/>
    </location>
</feature>
<evidence type="ECO:0000313" key="2">
    <source>
        <dbReference type="EMBL" id="EFL26065.1"/>
    </source>
</evidence>
<proteinExistence type="predicted"/>
<organism evidence="2 3">
    <name type="scientific">Streptomyces himastatinicus ATCC 53653</name>
    <dbReference type="NCBI Taxonomy" id="457427"/>
    <lineage>
        <taxon>Bacteria</taxon>
        <taxon>Bacillati</taxon>
        <taxon>Actinomycetota</taxon>
        <taxon>Actinomycetes</taxon>
        <taxon>Kitasatosporales</taxon>
        <taxon>Streptomycetaceae</taxon>
        <taxon>Streptomyces</taxon>
        <taxon>Streptomyces violaceusniger group</taxon>
    </lineage>
</organism>
<accession>D9WQA5</accession>
<reference evidence="2 3" key="1">
    <citation type="submission" date="2009-02" db="EMBL/GenBank/DDBJ databases">
        <title>Annotation of Streptomyces hygroscopicus strain ATCC 53653.</title>
        <authorList>
            <consortium name="The Broad Institute Genome Sequencing Platform"/>
            <consortium name="Broad Institute Microbial Sequencing Center"/>
            <person name="Fischbach M."/>
            <person name="Godfrey P."/>
            <person name="Ward D."/>
            <person name="Young S."/>
            <person name="Zeng Q."/>
            <person name="Koehrsen M."/>
            <person name="Alvarado L."/>
            <person name="Berlin A.M."/>
            <person name="Bochicchio J."/>
            <person name="Borenstein D."/>
            <person name="Chapman S.B."/>
            <person name="Chen Z."/>
            <person name="Engels R."/>
            <person name="Freedman E."/>
            <person name="Gellesch M."/>
            <person name="Goldberg J."/>
            <person name="Griggs A."/>
            <person name="Gujja S."/>
            <person name="Heilman E.R."/>
            <person name="Heiman D.I."/>
            <person name="Hepburn T.A."/>
            <person name="Howarth C."/>
            <person name="Jen D."/>
            <person name="Larson L."/>
            <person name="Lewis B."/>
            <person name="Mehta T."/>
            <person name="Park D."/>
            <person name="Pearson M."/>
            <person name="Richards J."/>
            <person name="Roberts A."/>
            <person name="Saif S."/>
            <person name="Shea T.D."/>
            <person name="Shenoy N."/>
            <person name="Sisk P."/>
            <person name="Stolte C."/>
            <person name="Sykes S.N."/>
            <person name="Thomson T."/>
            <person name="Walk T."/>
            <person name="White J."/>
            <person name="Yandava C."/>
            <person name="Straight P."/>
            <person name="Clardy J."/>
            <person name="Hung D."/>
            <person name="Kolter R."/>
            <person name="Mekalanos J."/>
            <person name="Walker S."/>
            <person name="Walsh C.T."/>
            <person name="Wieland-Brown L.C."/>
            <person name="Haas B."/>
            <person name="Nusbaum C."/>
            <person name="Birren B."/>
        </authorList>
    </citation>
    <scope>NUCLEOTIDE SEQUENCE [LARGE SCALE GENOMIC DNA]</scope>
    <source>
        <strain evidence="2 3">ATCC 53653</strain>
    </source>
</reference>
<feature type="region of interest" description="Disordered" evidence="1">
    <location>
        <begin position="1"/>
        <end position="29"/>
    </location>
</feature>